<keyword evidence="2" id="KW-0813">Transport</keyword>
<name>A0A5C5FVE7_9BASI</name>
<dbReference type="CDD" id="cd03244">
    <property type="entry name" value="ABCC_MRP_domain2"/>
    <property type="match status" value="1"/>
</dbReference>
<evidence type="ECO:0000256" key="8">
    <source>
        <dbReference type="ARBA" id="ARBA00023136"/>
    </source>
</evidence>
<dbReference type="InterPro" id="IPR036640">
    <property type="entry name" value="ABC1_TM_sf"/>
</dbReference>
<dbReference type="InterPro" id="IPR027417">
    <property type="entry name" value="P-loop_NTPase"/>
</dbReference>
<dbReference type="Pfam" id="PF00005">
    <property type="entry name" value="ABC_tran"/>
    <property type="match status" value="2"/>
</dbReference>
<evidence type="ECO:0000259" key="11">
    <source>
        <dbReference type="PROSITE" id="PS50893"/>
    </source>
</evidence>
<evidence type="ECO:0000256" key="5">
    <source>
        <dbReference type="ARBA" id="ARBA00022741"/>
    </source>
</evidence>
<feature type="transmembrane region" description="Helical" evidence="10">
    <location>
        <begin position="138"/>
        <end position="157"/>
    </location>
</feature>
<feature type="region of interest" description="Disordered" evidence="9">
    <location>
        <begin position="943"/>
        <end position="1004"/>
    </location>
</feature>
<dbReference type="STRING" id="5288.A0A5C5FVE7"/>
<feature type="domain" description="ABC transmembrane type-1" evidence="12">
    <location>
        <begin position="339"/>
        <end position="674"/>
    </location>
</feature>
<evidence type="ECO:0000313" key="14">
    <source>
        <dbReference type="Proteomes" id="UP000311382"/>
    </source>
</evidence>
<evidence type="ECO:0000256" key="1">
    <source>
        <dbReference type="ARBA" id="ARBA00004141"/>
    </source>
</evidence>
<feature type="compositionally biased region" description="Low complexity" evidence="9">
    <location>
        <begin position="958"/>
        <end position="976"/>
    </location>
</feature>
<dbReference type="CDD" id="cd18596">
    <property type="entry name" value="ABC_6TM_VMR1_D1_like"/>
    <property type="match status" value="1"/>
</dbReference>
<feature type="transmembrane region" description="Helical" evidence="10">
    <location>
        <begin position="336"/>
        <end position="357"/>
    </location>
</feature>
<dbReference type="GO" id="GO:0140359">
    <property type="term" value="F:ABC-type transporter activity"/>
    <property type="evidence" value="ECO:0007669"/>
    <property type="project" value="InterPro"/>
</dbReference>
<keyword evidence="4" id="KW-0677">Repeat</keyword>
<dbReference type="SUPFAM" id="SSF52540">
    <property type="entry name" value="P-loop containing nucleoside triphosphate hydrolases"/>
    <property type="match status" value="2"/>
</dbReference>
<dbReference type="GO" id="GO:0005524">
    <property type="term" value="F:ATP binding"/>
    <property type="evidence" value="ECO:0007669"/>
    <property type="project" value="UniProtKB-KW"/>
</dbReference>
<keyword evidence="3 10" id="KW-0812">Transmembrane</keyword>
<feature type="compositionally biased region" description="Low complexity" evidence="9">
    <location>
        <begin position="458"/>
        <end position="467"/>
    </location>
</feature>
<dbReference type="OrthoDB" id="6500128at2759"/>
<dbReference type="PANTHER" id="PTHR24223:SF356">
    <property type="entry name" value="ATP-BINDING CASSETTE TRANSPORTER ABC4"/>
    <property type="match status" value="1"/>
</dbReference>
<evidence type="ECO:0000256" key="6">
    <source>
        <dbReference type="ARBA" id="ARBA00022840"/>
    </source>
</evidence>
<dbReference type="Gene3D" id="1.20.1560.10">
    <property type="entry name" value="ABC transporter type 1, transmembrane domain"/>
    <property type="match status" value="2"/>
</dbReference>
<keyword evidence="7 10" id="KW-1133">Transmembrane helix</keyword>
<keyword evidence="6" id="KW-0067">ATP-binding</keyword>
<evidence type="ECO:0000313" key="13">
    <source>
        <dbReference type="EMBL" id="TNY20319.1"/>
    </source>
</evidence>
<feature type="region of interest" description="Disordered" evidence="9">
    <location>
        <begin position="1589"/>
        <end position="1612"/>
    </location>
</feature>
<dbReference type="FunFam" id="3.40.50.300:FF:000838">
    <property type="entry name" value="ABC multidrug transporter (Eurofung)"/>
    <property type="match status" value="1"/>
</dbReference>
<reference evidence="13 14" key="1">
    <citation type="submission" date="2019-03" db="EMBL/GenBank/DDBJ databases">
        <title>Rhodosporidium diobovatum UCD-FST 08-225 genome sequencing, assembly, and annotation.</title>
        <authorList>
            <person name="Fakankun I.U."/>
            <person name="Fristensky B."/>
            <person name="Levin D.B."/>
        </authorList>
    </citation>
    <scope>NUCLEOTIDE SEQUENCE [LARGE SCALE GENOMIC DNA]</scope>
    <source>
        <strain evidence="13 14">UCD-FST 08-225</strain>
    </source>
</reference>
<evidence type="ECO:0000256" key="2">
    <source>
        <dbReference type="ARBA" id="ARBA00022448"/>
    </source>
</evidence>
<comment type="caution">
    <text evidence="13">The sequence shown here is derived from an EMBL/GenBank/DDBJ whole genome shotgun (WGS) entry which is preliminary data.</text>
</comment>
<feature type="compositionally biased region" description="Basic and acidic residues" evidence="9">
    <location>
        <begin position="982"/>
        <end position="1001"/>
    </location>
</feature>
<feature type="transmembrane region" description="Helical" evidence="10">
    <location>
        <begin position="518"/>
        <end position="544"/>
    </location>
</feature>
<dbReference type="PROSITE" id="PS50893">
    <property type="entry name" value="ABC_TRANSPORTER_2"/>
    <property type="match status" value="2"/>
</dbReference>
<feature type="region of interest" description="Disordered" evidence="9">
    <location>
        <begin position="426"/>
        <end position="484"/>
    </location>
</feature>
<dbReference type="InterPro" id="IPR011527">
    <property type="entry name" value="ABC1_TM_dom"/>
</dbReference>
<dbReference type="InterPro" id="IPR003439">
    <property type="entry name" value="ABC_transporter-like_ATP-bd"/>
</dbReference>
<feature type="compositionally biased region" description="Low complexity" evidence="9">
    <location>
        <begin position="67"/>
        <end position="81"/>
    </location>
</feature>
<keyword evidence="5" id="KW-0547">Nucleotide-binding</keyword>
<feature type="transmembrane region" description="Helical" evidence="10">
    <location>
        <begin position="377"/>
        <end position="399"/>
    </location>
</feature>
<dbReference type="InterPro" id="IPR017871">
    <property type="entry name" value="ABC_transporter-like_CS"/>
</dbReference>
<evidence type="ECO:0000259" key="12">
    <source>
        <dbReference type="PROSITE" id="PS50929"/>
    </source>
</evidence>
<evidence type="ECO:0000256" key="3">
    <source>
        <dbReference type="ARBA" id="ARBA00022692"/>
    </source>
</evidence>
<feature type="transmembrane region" description="Helical" evidence="10">
    <location>
        <begin position="612"/>
        <end position="638"/>
    </location>
</feature>
<feature type="transmembrane region" description="Helical" evidence="10">
    <location>
        <begin position="1025"/>
        <end position="1046"/>
    </location>
</feature>
<dbReference type="CDD" id="cd18604">
    <property type="entry name" value="ABC_6TM_VMR1_D2_like"/>
    <property type="match status" value="1"/>
</dbReference>
<feature type="transmembrane region" description="Helical" evidence="10">
    <location>
        <begin position="169"/>
        <end position="190"/>
    </location>
</feature>
<feature type="domain" description="ABC transporter" evidence="11">
    <location>
        <begin position="715"/>
        <end position="961"/>
    </location>
</feature>
<feature type="transmembrane region" description="Helical" evidence="10">
    <location>
        <begin position="28"/>
        <end position="46"/>
    </location>
</feature>
<dbReference type="EMBL" id="SOZI01000070">
    <property type="protein sequence ID" value="TNY20319.1"/>
    <property type="molecule type" value="Genomic_DNA"/>
</dbReference>
<evidence type="ECO:0008006" key="15">
    <source>
        <dbReference type="Google" id="ProtNLM"/>
    </source>
</evidence>
<dbReference type="CDD" id="cd03250">
    <property type="entry name" value="ABCC_MRP_domain1"/>
    <property type="match status" value="1"/>
</dbReference>
<evidence type="ECO:0000256" key="4">
    <source>
        <dbReference type="ARBA" id="ARBA00022737"/>
    </source>
</evidence>
<keyword evidence="8 10" id="KW-0472">Membrane</keyword>
<protein>
    <recommendedName>
        <fullName evidence="15">P-loop containing nucleoside triphosphate hydrolase protein</fullName>
    </recommendedName>
</protein>
<feature type="region of interest" description="Disordered" evidence="9">
    <location>
        <begin position="54"/>
        <end position="91"/>
    </location>
</feature>
<dbReference type="SMART" id="SM00382">
    <property type="entry name" value="AAA"/>
    <property type="match status" value="2"/>
</dbReference>
<dbReference type="SUPFAM" id="SSF90123">
    <property type="entry name" value="ABC transporter transmembrane region"/>
    <property type="match status" value="2"/>
</dbReference>
<feature type="transmembrane region" description="Helical" evidence="10">
    <location>
        <begin position="196"/>
        <end position="217"/>
    </location>
</feature>
<dbReference type="GO" id="GO:0016887">
    <property type="term" value="F:ATP hydrolysis activity"/>
    <property type="evidence" value="ECO:0007669"/>
    <property type="project" value="InterPro"/>
</dbReference>
<accession>A0A5C5FVE7</accession>
<feature type="transmembrane region" description="Helical" evidence="10">
    <location>
        <begin position="1066"/>
        <end position="1087"/>
    </location>
</feature>
<dbReference type="PROSITE" id="PS50929">
    <property type="entry name" value="ABC_TM1F"/>
    <property type="match status" value="2"/>
</dbReference>
<feature type="compositionally biased region" description="Basic residues" evidence="9">
    <location>
        <begin position="468"/>
        <end position="478"/>
    </location>
</feature>
<evidence type="ECO:0000256" key="7">
    <source>
        <dbReference type="ARBA" id="ARBA00022989"/>
    </source>
</evidence>
<feature type="domain" description="ABC transporter" evidence="11">
    <location>
        <begin position="1339"/>
        <end position="1574"/>
    </location>
</feature>
<dbReference type="Pfam" id="PF00664">
    <property type="entry name" value="ABC_membrane"/>
    <property type="match status" value="2"/>
</dbReference>
<dbReference type="GO" id="GO:0016020">
    <property type="term" value="C:membrane"/>
    <property type="evidence" value="ECO:0007669"/>
    <property type="project" value="UniProtKB-SubCell"/>
</dbReference>
<feature type="transmembrane region" description="Helical" evidence="10">
    <location>
        <begin position="1149"/>
        <end position="1177"/>
    </location>
</feature>
<gene>
    <name evidence="13" type="ORF">DMC30DRAFT_447169</name>
</gene>
<dbReference type="Gene3D" id="3.40.50.300">
    <property type="entry name" value="P-loop containing nucleotide triphosphate hydrolases"/>
    <property type="match status" value="2"/>
</dbReference>
<feature type="transmembrane region" description="Helical" evidence="10">
    <location>
        <begin position="99"/>
        <end position="118"/>
    </location>
</feature>
<comment type="subcellular location">
    <subcellularLocation>
        <location evidence="1">Membrane</location>
        <topology evidence="1">Multi-pass membrane protein</topology>
    </subcellularLocation>
</comment>
<evidence type="ECO:0000256" key="9">
    <source>
        <dbReference type="SAM" id="MobiDB-lite"/>
    </source>
</evidence>
<proteinExistence type="predicted"/>
<dbReference type="InterPro" id="IPR050173">
    <property type="entry name" value="ABC_transporter_C-like"/>
</dbReference>
<dbReference type="FunFam" id="1.20.1560.10:FF:000013">
    <property type="entry name" value="ABC transporter C family member 2"/>
    <property type="match status" value="1"/>
</dbReference>
<dbReference type="PANTHER" id="PTHR24223">
    <property type="entry name" value="ATP-BINDING CASSETTE SUB-FAMILY C"/>
    <property type="match status" value="1"/>
</dbReference>
<evidence type="ECO:0000256" key="10">
    <source>
        <dbReference type="SAM" id="Phobius"/>
    </source>
</evidence>
<keyword evidence="14" id="KW-1185">Reference proteome</keyword>
<feature type="domain" description="ABC transmembrane type-1" evidence="12">
    <location>
        <begin position="1034"/>
        <end position="1298"/>
    </location>
</feature>
<organism evidence="13 14">
    <name type="scientific">Rhodotorula diobovata</name>
    <dbReference type="NCBI Taxonomy" id="5288"/>
    <lineage>
        <taxon>Eukaryota</taxon>
        <taxon>Fungi</taxon>
        <taxon>Dikarya</taxon>
        <taxon>Basidiomycota</taxon>
        <taxon>Pucciniomycotina</taxon>
        <taxon>Microbotryomycetes</taxon>
        <taxon>Sporidiobolales</taxon>
        <taxon>Sporidiobolaceae</taxon>
        <taxon>Rhodotorula</taxon>
    </lineage>
</organism>
<dbReference type="PROSITE" id="PS00211">
    <property type="entry name" value="ABC_TRANSPORTER_1"/>
    <property type="match status" value="2"/>
</dbReference>
<dbReference type="Proteomes" id="UP000311382">
    <property type="component" value="Unassembled WGS sequence"/>
</dbReference>
<dbReference type="InterPro" id="IPR003593">
    <property type="entry name" value="AAA+_ATPase"/>
</dbReference>
<sequence length="1612" mass="174935">MLVFGPLAALTRPDTLSTHRTLALTPHLLLGLSLSSSVAWVAWIHVRAAKARRTNTQDARDGSAHEQAPLLAADDPQADPAPRVDGPKEGGDAPTGWELLLEAAKVVVAVALLGLSVARLVGLEGGRRARWTRVLEGGVVANAIYLSLLSAAGIADYRLKEVVRIQQVVLSAGLALVTFLASLLPFAFVAHPSLTAFWRLGLAQAVLSTTLCVLLLLTPPRFVPRMPNAAPNPAEKASPLSRLFFSFLEGRMLRFYTLTSRPLRRLFRIKDDDEHKADFKQFVPPLPGVLHSDYVLARFRWSGDSPQRDSDGGGETGPGPKVGSVRQFAWEHRWEVVRILLFATGWIAWIFVSPLSMNLLLRYVQQSASPPFGLSPYVFATLIFVAPIASSVCFQSALYRLAQLGLRLRALLGHAVFAKVLRIKAGGGGRKGEEKGDGETPAEEGQNDGEGVSSGSDANGKADANGKTKGKGKGKKSKGGGGGNEAIGRVNNLVGTDIDTITSSLPSTLQLFGVAPKLVVSLAFLYVLLGWSAFVAFGSVVLFAPVSRSVAGKYGAVQGDILKATDRRITLVQELINAIRTLKMFGWEKPSIDRISNLREVELGRIKRRAKVYAGMMFLSTGIPAVVTLSTFGSFVFIQKQTLTASTAFTAMSLFGLLREAVVSATWLLSAFMRANVSLGRIRDFLDNTEELDPRPRKLATDAGKKDSSDPAISIAPDSLFRFSRYTPPSGFTLRLTDPKNKGKGLSFPRGRTTLVAGDVGSGKSALLLALLGELHLAQGSVEISAADKEQRGRRVKTSYAAQSPWLQDTSVRNNILFGEDYDEERYNETVFACALEDDLEALPEGDETRVGEQGLSMSGGQKQRIALARAVYARSEIVLLDDVLSALDSNMVSHVVEHCLDGPLLEGRTVVLVTHFVKLCAQRLTTCEQVIKLHNGRVTSIGQPSDSLAPGGSGMTRSPSSSSLRSNSSRVSRNSQHGSNKMHDAHVKHGSGAHEDRGDSSGEGTSISWTVYRKYAGAMGGIKFWLPYAVVNIVAHVFMIAQGWFIGRWVNAPDANTHAGRYFGLYAAIQLIASVALTVQYLYLIVGGIRASRLLHHRLTARIFAVPFRFWDRTPTSNAINRFSKDTEVLDTESVENLQPVLDYAPQVLFVAVVITVVLPVFLLPAAVISTIFFFLGRLYIRNALAARKEVSAARSPLFSTLGDSTSGVTTIRAFGREQHFAARYKAQTDNYNKMQLYEEGLDRWLEERSDMVGATVSFIVGLLCLSSGLSSGVTGFLISTGLEFTSRILYVVRAINKNELSLNSVQRIIQYSTEVEIEEPHSDRKEPPAHWPDSGRIEFDKFSAKYAEDGEDVLHELSMRIEPGEKIGIVGPSGCGKSTLSLALLRFILTSNGSINVDGRALSDTNLDAIRSRLTLVPQDPTLFSGTLRSNLDPHGTQDDSALWAALQRSGFVRAGDSSEEAGLDAEVASGGSNLSQGQRQLIGLARALVRSSKVIIMDEATASLDDESDKVVQRVIREEFEGCTNLTVAHRLETIVDFDRVVVLRAGRIVEFDTPLALLDKPEGAFRDMVEATGNFDALKKAAAVGRERGAARNGTRERGGGEETRTKK</sequence>